<dbReference type="eggNOG" id="COG1670">
    <property type="taxonomic scope" value="Bacteria"/>
</dbReference>
<keyword evidence="3" id="KW-1185">Reference proteome</keyword>
<dbReference type="PATRIC" id="fig|1121015.4.peg.1471"/>
<dbReference type="Pfam" id="PF13302">
    <property type="entry name" value="Acetyltransf_3"/>
    <property type="match status" value="1"/>
</dbReference>
<reference evidence="2 3" key="1">
    <citation type="submission" date="2013-09" db="EMBL/GenBank/DDBJ databases">
        <title>Genome sequencing of Arenimonas oryziterrae.</title>
        <authorList>
            <person name="Chen F."/>
            <person name="Wang G."/>
        </authorList>
    </citation>
    <scope>NUCLEOTIDE SEQUENCE [LARGE SCALE GENOMIC DNA]</scope>
    <source>
        <strain evidence="2 3">YC6267</strain>
    </source>
</reference>
<dbReference type="PANTHER" id="PTHR43792">
    <property type="entry name" value="GNAT FAMILY, PUTATIVE (AFU_ORTHOLOGUE AFUA_3G00765)-RELATED-RELATED"/>
    <property type="match status" value="1"/>
</dbReference>
<accession>A0A091ATS3</accession>
<dbReference type="GO" id="GO:0016747">
    <property type="term" value="F:acyltransferase activity, transferring groups other than amino-acyl groups"/>
    <property type="evidence" value="ECO:0007669"/>
    <property type="project" value="InterPro"/>
</dbReference>
<protein>
    <recommendedName>
        <fullName evidence="1">N-acetyltransferase domain-containing protein</fullName>
    </recommendedName>
</protein>
<dbReference type="OrthoDB" id="9801656at2"/>
<dbReference type="Proteomes" id="UP000029385">
    <property type="component" value="Unassembled WGS sequence"/>
</dbReference>
<dbReference type="AlphaFoldDB" id="A0A091ATS3"/>
<dbReference type="InterPro" id="IPR016181">
    <property type="entry name" value="Acyl_CoA_acyltransferase"/>
</dbReference>
<dbReference type="RefSeq" id="WP_022968448.1">
    <property type="nucleotide sequence ID" value="NZ_ATVD01000001.1"/>
</dbReference>
<dbReference type="PROSITE" id="PS51186">
    <property type="entry name" value="GNAT"/>
    <property type="match status" value="1"/>
</dbReference>
<proteinExistence type="predicted"/>
<evidence type="ECO:0000313" key="2">
    <source>
        <dbReference type="EMBL" id="KFN43583.1"/>
    </source>
</evidence>
<evidence type="ECO:0000313" key="3">
    <source>
        <dbReference type="Proteomes" id="UP000029385"/>
    </source>
</evidence>
<sequence length="186" mass="21672">MNETPTLRVPVLETERVRLRPYRDDDVEAMFALYSDPRVMRYWSFPPWTERSQAEQYLARAWAAMEAGEIFPWAIADRDSDTLIGALTFFSLHREQRRLEVGYSLSPDYQGRGVAAEALRCAISFGFDTVGLVRIEADIDPRNEASWRLLERLGFVREGLLRKRWRVNGEICDTAFYGLLPEDFQR</sequence>
<name>A0A091ATS3_9GAMM</name>
<dbReference type="SUPFAM" id="SSF55729">
    <property type="entry name" value="Acyl-CoA N-acyltransferases (Nat)"/>
    <property type="match status" value="1"/>
</dbReference>
<dbReference type="InterPro" id="IPR000182">
    <property type="entry name" value="GNAT_dom"/>
</dbReference>
<dbReference type="Gene3D" id="3.40.630.30">
    <property type="match status" value="1"/>
</dbReference>
<dbReference type="STRING" id="1121015.GCA_000420545_00797"/>
<organism evidence="2 3">
    <name type="scientific">Arenimonas oryziterrae DSM 21050 = YC6267</name>
    <dbReference type="NCBI Taxonomy" id="1121015"/>
    <lineage>
        <taxon>Bacteria</taxon>
        <taxon>Pseudomonadati</taxon>
        <taxon>Pseudomonadota</taxon>
        <taxon>Gammaproteobacteria</taxon>
        <taxon>Lysobacterales</taxon>
        <taxon>Lysobacteraceae</taxon>
        <taxon>Arenimonas</taxon>
    </lineage>
</organism>
<evidence type="ECO:0000259" key="1">
    <source>
        <dbReference type="PROSITE" id="PS51186"/>
    </source>
</evidence>
<gene>
    <name evidence="2" type="ORF">N789_09925</name>
</gene>
<comment type="caution">
    <text evidence="2">The sequence shown here is derived from an EMBL/GenBank/DDBJ whole genome shotgun (WGS) entry which is preliminary data.</text>
</comment>
<feature type="domain" description="N-acetyltransferase" evidence="1">
    <location>
        <begin position="17"/>
        <end position="183"/>
    </location>
</feature>
<dbReference type="InterPro" id="IPR051531">
    <property type="entry name" value="N-acetyltransferase"/>
</dbReference>
<dbReference type="EMBL" id="AVCI01000005">
    <property type="protein sequence ID" value="KFN43583.1"/>
    <property type="molecule type" value="Genomic_DNA"/>
</dbReference>